<dbReference type="PANTHER" id="PTHR31988:SF19">
    <property type="entry name" value="9-O-ACETYL-N-ACETYLNEURAMINIC ACID DEACETYLASE-RELATED"/>
    <property type="match status" value="1"/>
</dbReference>
<dbReference type="InterPro" id="IPR052940">
    <property type="entry name" value="Carb_Esterase_6"/>
</dbReference>
<gene>
    <name evidence="1" type="ORF">CCAX7_27260</name>
</gene>
<name>A0A402CTP0_9BACT</name>
<protein>
    <submittedName>
        <fullName evidence="1">Uncharacterized protein</fullName>
    </submittedName>
</protein>
<dbReference type="AlphaFoldDB" id="A0A402CTP0"/>
<dbReference type="InterPro" id="IPR005181">
    <property type="entry name" value="SASA"/>
</dbReference>
<proteinExistence type="predicted"/>
<dbReference type="EMBL" id="AP025739">
    <property type="protein sequence ID" value="BDI30675.1"/>
    <property type="molecule type" value="Genomic_DNA"/>
</dbReference>
<evidence type="ECO:0000313" key="2">
    <source>
        <dbReference type="Proteomes" id="UP000287394"/>
    </source>
</evidence>
<dbReference type="InterPro" id="IPR036514">
    <property type="entry name" value="SGNH_hydro_sf"/>
</dbReference>
<organism evidence="1 2">
    <name type="scientific">Capsulimonas corticalis</name>
    <dbReference type="NCBI Taxonomy" id="2219043"/>
    <lineage>
        <taxon>Bacteria</taxon>
        <taxon>Bacillati</taxon>
        <taxon>Armatimonadota</taxon>
        <taxon>Armatimonadia</taxon>
        <taxon>Capsulimonadales</taxon>
        <taxon>Capsulimonadaceae</taxon>
        <taxon>Capsulimonas</taxon>
    </lineage>
</organism>
<dbReference type="Gene3D" id="3.40.50.1110">
    <property type="entry name" value="SGNH hydrolase"/>
    <property type="match status" value="1"/>
</dbReference>
<accession>A0A402CTP0</accession>
<keyword evidence="2" id="KW-1185">Reference proteome</keyword>
<evidence type="ECO:0000313" key="1">
    <source>
        <dbReference type="EMBL" id="BDI30675.1"/>
    </source>
</evidence>
<dbReference type="Proteomes" id="UP000287394">
    <property type="component" value="Chromosome"/>
</dbReference>
<dbReference type="PANTHER" id="PTHR31988">
    <property type="entry name" value="ESTERASE, PUTATIVE (DUF303)-RELATED"/>
    <property type="match status" value="1"/>
</dbReference>
<dbReference type="KEGG" id="ccot:CCAX7_27260"/>
<reference evidence="1 2" key="1">
    <citation type="journal article" date="2019" name="Int. J. Syst. Evol. Microbiol.">
        <title>Capsulimonas corticalis gen. nov., sp. nov., an aerobic capsulated bacterium, of a novel bacterial order, Capsulimonadales ord. nov., of the class Armatimonadia of the phylum Armatimonadetes.</title>
        <authorList>
            <person name="Li J."/>
            <person name="Kudo C."/>
            <person name="Tonouchi A."/>
        </authorList>
    </citation>
    <scope>NUCLEOTIDE SEQUENCE [LARGE SCALE GENOMIC DNA]</scope>
    <source>
        <strain evidence="1 2">AX-7</strain>
    </source>
</reference>
<dbReference type="Pfam" id="PF03629">
    <property type="entry name" value="SASA"/>
    <property type="match status" value="1"/>
</dbReference>
<dbReference type="OrthoDB" id="9795554at2"/>
<dbReference type="RefSeq" id="WP_119320727.1">
    <property type="nucleotide sequence ID" value="NZ_AP025739.1"/>
</dbReference>
<sequence>MTLQSFQVLQRAANGAAQITQDNGTIVEITTGGPYEIGDATDVLVGDIWVLAGQSNMEGCGRQVDMETSSPLVRSLQSREVWAVAEEPLHWLDESPRPVHRKINGMPPPPEVPDPRNSRDYGAGLGLTFAKLIQARTGVPVGLIPSAHGGTSMDQWNPARAATEGDHSLYGATLSRIRESGGKVAGILWYQGESDASPEDAPKYADRMIHLIQSFRTDLGQPDLPFYLVQLGTFVTPGDADQHHSWSAIREAQRLLPQALPYVGVVSAIDLDLDDGIHISTAGLKRLGKRLANVVSGFPSPELGEIKVARPAVGNYTIVRVSFQNVRGGLRAEGRPYGFSLRDAAGNDIHQIFKTTLEGDTAILHVGCEVLPAGLSLWYGYGLDSYCNITDAEDAAIPAFGPISISTDSSL</sequence>
<dbReference type="SUPFAM" id="SSF52266">
    <property type="entry name" value="SGNH hydrolase"/>
    <property type="match status" value="1"/>
</dbReference>